<dbReference type="Gene3D" id="3.40.50.720">
    <property type="entry name" value="NAD(P)-binding Rossmann-like Domain"/>
    <property type="match status" value="1"/>
</dbReference>
<evidence type="ECO:0000256" key="1">
    <source>
        <dbReference type="ARBA" id="ARBA00023002"/>
    </source>
</evidence>
<organism evidence="3 4">
    <name type="scientific">Kineococcus aurantiacus</name>
    <dbReference type="NCBI Taxonomy" id="37633"/>
    <lineage>
        <taxon>Bacteria</taxon>
        <taxon>Bacillati</taxon>
        <taxon>Actinomycetota</taxon>
        <taxon>Actinomycetes</taxon>
        <taxon>Kineosporiales</taxon>
        <taxon>Kineosporiaceae</taxon>
        <taxon>Kineococcus</taxon>
    </lineage>
</organism>
<dbReference type="PANTHER" id="PTHR43818:SF11">
    <property type="entry name" value="BCDNA.GH03377"/>
    <property type="match status" value="1"/>
</dbReference>
<dbReference type="AlphaFoldDB" id="A0A7Y9J208"/>
<evidence type="ECO:0000313" key="3">
    <source>
        <dbReference type="EMBL" id="NYD23645.1"/>
    </source>
</evidence>
<accession>A0A7Y9J208</accession>
<dbReference type="InterPro" id="IPR000683">
    <property type="entry name" value="Gfo/Idh/MocA-like_OxRdtase_N"/>
</dbReference>
<dbReference type="EMBL" id="JACCBB010000001">
    <property type="protein sequence ID" value="NYD23645.1"/>
    <property type="molecule type" value="Genomic_DNA"/>
</dbReference>
<dbReference type="Proteomes" id="UP000521922">
    <property type="component" value="Unassembled WGS sequence"/>
</dbReference>
<evidence type="ECO:0000259" key="2">
    <source>
        <dbReference type="Pfam" id="PF01408"/>
    </source>
</evidence>
<reference evidence="3 4" key="1">
    <citation type="submission" date="2020-07" db="EMBL/GenBank/DDBJ databases">
        <title>Sequencing the genomes of 1000 actinobacteria strains.</title>
        <authorList>
            <person name="Klenk H.-P."/>
        </authorList>
    </citation>
    <scope>NUCLEOTIDE SEQUENCE [LARGE SCALE GENOMIC DNA]</scope>
    <source>
        <strain evidence="3 4">DSM 7487</strain>
    </source>
</reference>
<dbReference type="GO" id="GO:0000166">
    <property type="term" value="F:nucleotide binding"/>
    <property type="evidence" value="ECO:0007669"/>
    <property type="project" value="InterPro"/>
</dbReference>
<feature type="domain" description="Gfo/Idh/MocA-like oxidoreductase N-terminal" evidence="2">
    <location>
        <begin position="21"/>
        <end position="134"/>
    </location>
</feature>
<protein>
    <submittedName>
        <fullName evidence="3">Putative dehydrogenase</fullName>
    </submittedName>
</protein>
<dbReference type="Gene3D" id="3.30.360.10">
    <property type="entry name" value="Dihydrodipicolinate Reductase, domain 2"/>
    <property type="match status" value="1"/>
</dbReference>
<dbReference type="RefSeq" id="WP_179753512.1">
    <property type="nucleotide sequence ID" value="NZ_BAAAGN010000016.1"/>
</dbReference>
<proteinExistence type="predicted"/>
<evidence type="ECO:0000313" key="4">
    <source>
        <dbReference type="Proteomes" id="UP000521922"/>
    </source>
</evidence>
<dbReference type="SUPFAM" id="SSF51735">
    <property type="entry name" value="NAD(P)-binding Rossmann-fold domains"/>
    <property type="match status" value="1"/>
</dbReference>
<dbReference type="PANTHER" id="PTHR43818">
    <property type="entry name" value="BCDNA.GH03377"/>
    <property type="match status" value="1"/>
</dbReference>
<keyword evidence="1" id="KW-0560">Oxidoreductase</keyword>
<name>A0A7Y9J208_9ACTN</name>
<comment type="caution">
    <text evidence="3">The sequence shown here is derived from an EMBL/GenBank/DDBJ whole genome shotgun (WGS) entry which is preliminary data.</text>
</comment>
<gene>
    <name evidence="3" type="ORF">BJ968_003185</name>
</gene>
<dbReference type="InterPro" id="IPR036291">
    <property type="entry name" value="NAD(P)-bd_dom_sf"/>
</dbReference>
<keyword evidence="4" id="KW-1185">Reference proteome</keyword>
<dbReference type="SUPFAM" id="SSF55347">
    <property type="entry name" value="Glyceraldehyde-3-phosphate dehydrogenase-like, C-terminal domain"/>
    <property type="match status" value="1"/>
</dbReference>
<dbReference type="InterPro" id="IPR050463">
    <property type="entry name" value="Gfo/Idh/MocA_oxidrdct_glycsds"/>
</dbReference>
<dbReference type="GO" id="GO:0016491">
    <property type="term" value="F:oxidoreductase activity"/>
    <property type="evidence" value="ECO:0007669"/>
    <property type="project" value="UniProtKB-KW"/>
</dbReference>
<dbReference type="Pfam" id="PF01408">
    <property type="entry name" value="GFO_IDH_MocA"/>
    <property type="match status" value="1"/>
</dbReference>
<sequence>MTTRTPLRPARSDRVPSVALAGVHGFGRTYVDRLGARAAAGRLRWTGVAEPRRQDGVVPAQVPWFDALPDLLAAGAPDAVAIATPLPTHADLAIAALRAGSHVVLEKPPTTGLAEFAEVLAVARECGRLVQVGFQSLGSAALDHVRDRVARGGVGDVTGYAAAGCWVRPRSYFTRAAWSGRRHLDGRVVADGVVTNPLAHALATALAVAGRTRVEDVTAVQVDPYRVNDIETDDTTSLVVSLREAPDLVVAVTLAAAEPGEPFVVVEGTRGRLTLHYTLDVVVEEVPGRPPLVTRHDRFDLLDDLLGRAADGGPLRAPLVAAGAFTRVLDAVVTGPAPRAVADAHLRRTPLPGGDEAVRLVGVEEAVATVLRERRTFAGCGVAWTR</sequence>